<gene>
    <name evidence="1" type="ORF">MLD38_029934</name>
</gene>
<name>A0ACB9MKC3_9MYRT</name>
<dbReference type="Proteomes" id="UP001057402">
    <property type="component" value="Chromosome 9"/>
</dbReference>
<evidence type="ECO:0000313" key="2">
    <source>
        <dbReference type="Proteomes" id="UP001057402"/>
    </source>
</evidence>
<proteinExistence type="predicted"/>
<accession>A0ACB9MKC3</accession>
<protein>
    <submittedName>
        <fullName evidence="1">Uncharacterized protein</fullName>
    </submittedName>
</protein>
<evidence type="ECO:0000313" key="1">
    <source>
        <dbReference type="EMBL" id="KAI4324443.1"/>
    </source>
</evidence>
<keyword evidence="2" id="KW-1185">Reference proteome</keyword>
<comment type="caution">
    <text evidence="1">The sequence shown here is derived from an EMBL/GenBank/DDBJ whole genome shotgun (WGS) entry which is preliminary data.</text>
</comment>
<reference evidence="2" key="1">
    <citation type="journal article" date="2023" name="Front. Plant Sci.">
        <title>Chromosomal-level genome assembly of Melastoma candidum provides insights into trichome evolution.</title>
        <authorList>
            <person name="Zhong Y."/>
            <person name="Wu W."/>
            <person name="Sun C."/>
            <person name="Zou P."/>
            <person name="Liu Y."/>
            <person name="Dai S."/>
            <person name="Zhou R."/>
        </authorList>
    </citation>
    <scope>NUCLEOTIDE SEQUENCE [LARGE SCALE GENOMIC DNA]</scope>
</reference>
<organism evidence="1 2">
    <name type="scientific">Melastoma candidum</name>
    <dbReference type="NCBI Taxonomy" id="119954"/>
    <lineage>
        <taxon>Eukaryota</taxon>
        <taxon>Viridiplantae</taxon>
        <taxon>Streptophyta</taxon>
        <taxon>Embryophyta</taxon>
        <taxon>Tracheophyta</taxon>
        <taxon>Spermatophyta</taxon>
        <taxon>Magnoliopsida</taxon>
        <taxon>eudicotyledons</taxon>
        <taxon>Gunneridae</taxon>
        <taxon>Pentapetalae</taxon>
        <taxon>rosids</taxon>
        <taxon>malvids</taxon>
        <taxon>Myrtales</taxon>
        <taxon>Melastomataceae</taxon>
        <taxon>Melastomatoideae</taxon>
        <taxon>Melastomateae</taxon>
        <taxon>Melastoma</taxon>
    </lineage>
</organism>
<dbReference type="EMBL" id="CM042888">
    <property type="protein sequence ID" value="KAI4324443.1"/>
    <property type="molecule type" value="Genomic_DNA"/>
</dbReference>
<sequence length="94" mass="9884">MGLFEFRPKPVIQIMLVLAIVSFSKHVTVAESRPLSATPSSSVAASSQQAEQGISKVLATLGVVCKCCDSTGNCTSLSNSGSCHKVQCLPWKLS</sequence>